<name>A0ABT1ZXM8_9BURK</name>
<evidence type="ECO:0000256" key="1">
    <source>
        <dbReference type="SAM" id="SignalP"/>
    </source>
</evidence>
<dbReference type="EMBL" id="JANUGW010000023">
    <property type="protein sequence ID" value="MCS0584677.1"/>
    <property type="molecule type" value="Genomic_DNA"/>
</dbReference>
<dbReference type="InterPro" id="IPR047111">
    <property type="entry name" value="YbaP-like"/>
</dbReference>
<keyword evidence="1" id="KW-0732">Signal</keyword>
<dbReference type="InterPro" id="IPR002816">
    <property type="entry name" value="TraB/PrgY/GumN_fam"/>
</dbReference>
<dbReference type="CDD" id="cd14789">
    <property type="entry name" value="Tiki"/>
    <property type="match status" value="1"/>
</dbReference>
<accession>A0ABT1ZXM8</accession>
<protein>
    <submittedName>
        <fullName evidence="2">TraB/GumN family protein</fullName>
    </submittedName>
</protein>
<organism evidence="2 3">
    <name type="scientific">Massilia pinisoli</name>
    <dbReference type="NCBI Taxonomy" id="1772194"/>
    <lineage>
        <taxon>Bacteria</taxon>
        <taxon>Pseudomonadati</taxon>
        <taxon>Pseudomonadota</taxon>
        <taxon>Betaproteobacteria</taxon>
        <taxon>Burkholderiales</taxon>
        <taxon>Oxalobacteraceae</taxon>
        <taxon>Telluria group</taxon>
        <taxon>Massilia</taxon>
    </lineage>
</organism>
<dbReference type="Pfam" id="PF01963">
    <property type="entry name" value="TraB_PrgY_gumN"/>
    <property type="match status" value="1"/>
</dbReference>
<comment type="caution">
    <text evidence="2">The sequence shown here is derived from an EMBL/GenBank/DDBJ whole genome shotgun (WGS) entry which is preliminary data.</text>
</comment>
<feature type="chain" id="PRO_5045131126" evidence="1">
    <location>
        <begin position="23"/>
        <end position="294"/>
    </location>
</feature>
<keyword evidence="3" id="KW-1185">Reference proteome</keyword>
<dbReference type="Proteomes" id="UP001204151">
    <property type="component" value="Unassembled WGS sequence"/>
</dbReference>
<gene>
    <name evidence="2" type="ORF">NX784_24120</name>
</gene>
<proteinExistence type="predicted"/>
<feature type="signal peptide" evidence="1">
    <location>
        <begin position="1"/>
        <end position="22"/>
    </location>
</feature>
<reference evidence="2 3" key="1">
    <citation type="submission" date="2022-08" db="EMBL/GenBank/DDBJ databases">
        <title>Reclassification of Massilia species as members of the genera Telluria, Duganella, Pseudoduganella, Mokoshia gen. nov. and Zemynaea gen. nov. using orthogonal and non-orthogonal genome-based approaches.</title>
        <authorList>
            <person name="Bowman J.P."/>
        </authorList>
    </citation>
    <scope>NUCLEOTIDE SEQUENCE [LARGE SCALE GENOMIC DNA]</scope>
    <source>
        <strain evidence="2 3">JCM 31316</strain>
    </source>
</reference>
<dbReference type="PANTHER" id="PTHR40590">
    <property type="entry name" value="CYTOPLASMIC PROTEIN-RELATED"/>
    <property type="match status" value="1"/>
</dbReference>
<evidence type="ECO:0000313" key="2">
    <source>
        <dbReference type="EMBL" id="MCS0584677.1"/>
    </source>
</evidence>
<evidence type="ECO:0000313" key="3">
    <source>
        <dbReference type="Proteomes" id="UP001204151"/>
    </source>
</evidence>
<sequence>MARRMIVILLAAFSLLADPAWAVERGALFKVTGHDHTMYLFGTIHMGLPEFFPLDESVTRALAASSTLALEIDPTEQSAELAAAVQRVATTTPAIVAAMPPALGPRLTRHLEAVGAPATLPTKLKPWMLVMTLAVVEYAKLGYRPDLGVDAHLAKLAHGQNIKVIGLETVESQLDVFDHLSAADQWTILDETLESMDSGESKEDVRALTDGWAKADHAALDALALKFENDQRLSSQIMQRRLLTERNGPMADKLDGLLTREKTTMAAVGLMHLIGKDSVPNFLRAKGLKVERVY</sequence>
<dbReference type="RefSeq" id="WP_258819220.1">
    <property type="nucleotide sequence ID" value="NZ_JANUGW010000023.1"/>
</dbReference>
<dbReference type="PANTHER" id="PTHR40590:SF1">
    <property type="entry name" value="CYTOPLASMIC PROTEIN"/>
    <property type="match status" value="1"/>
</dbReference>